<comment type="function">
    <text evidence="3">Catalyzes the hydrolysis of N-formyl-L-kynurenine to L-kynurenine, the second step in the kynurenine pathway of tryptophan degradation. Kynurenine may be further oxidized to nicotinic acid, NAD(H) and NADP(H). Required for elimination of toxic metabolites.</text>
</comment>
<feature type="short sequence motif" description="HGGXW" evidence="3">
    <location>
        <begin position="48"/>
        <end position="52"/>
    </location>
</feature>
<dbReference type="eggNOG" id="ENOG502S28Q">
    <property type="taxonomic scope" value="Eukaryota"/>
</dbReference>
<dbReference type="Gene3D" id="3.40.50.1820">
    <property type="entry name" value="alpha/beta hydrolase"/>
    <property type="match status" value="1"/>
</dbReference>
<dbReference type="EC" id="3.5.1.9" evidence="3"/>
<dbReference type="GO" id="GO:0034354">
    <property type="term" value="P:'de novo' NAD+ biosynthetic process from L-tryptophan"/>
    <property type="evidence" value="ECO:0007669"/>
    <property type="project" value="UniProtKB-UniRule"/>
</dbReference>
<evidence type="ECO:0000313" key="7">
    <source>
        <dbReference type="Proteomes" id="UP000007115"/>
    </source>
</evidence>
<feature type="active site" description="Nucleophile" evidence="3">
    <location>
        <position position="143"/>
    </location>
</feature>
<dbReference type="RefSeq" id="XP_013961582.1">
    <property type="nucleotide sequence ID" value="XM_014106107.1"/>
</dbReference>
<keyword evidence="7" id="KW-1185">Reference proteome</keyword>
<dbReference type="InterPro" id="IPR050300">
    <property type="entry name" value="GDXG_lipolytic_enzyme"/>
</dbReference>
<organism evidence="6 7">
    <name type="scientific">Hypocrea virens (strain Gv29-8 / FGSC 10586)</name>
    <name type="common">Gliocladium virens</name>
    <name type="synonym">Trichoderma virens</name>
    <dbReference type="NCBI Taxonomy" id="413071"/>
    <lineage>
        <taxon>Eukaryota</taxon>
        <taxon>Fungi</taxon>
        <taxon>Dikarya</taxon>
        <taxon>Ascomycota</taxon>
        <taxon>Pezizomycotina</taxon>
        <taxon>Sordariomycetes</taxon>
        <taxon>Hypocreomycetidae</taxon>
        <taxon>Hypocreales</taxon>
        <taxon>Hypocreaceae</taxon>
        <taxon>Trichoderma</taxon>
    </lineage>
</organism>
<evidence type="ECO:0000256" key="2">
    <source>
        <dbReference type="ARBA" id="ARBA00023079"/>
    </source>
</evidence>
<reference evidence="6 7" key="1">
    <citation type="journal article" date="2011" name="Genome Biol.">
        <title>Comparative genome sequence analysis underscores mycoparasitism as the ancestral life style of Trichoderma.</title>
        <authorList>
            <person name="Kubicek C.P."/>
            <person name="Herrera-Estrella A."/>
            <person name="Seidl-Seiboth V."/>
            <person name="Martinez D.A."/>
            <person name="Druzhinina I.S."/>
            <person name="Thon M."/>
            <person name="Zeilinger S."/>
            <person name="Casas-Flores S."/>
            <person name="Horwitz B.A."/>
            <person name="Mukherjee P.K."/>
            <person name="Mukherjee M."/>
            <person name="Kredics L."/>
            <person name="Alcaraz L.D."/>
            <person name="Aerts A."/>
            <person name="Antal Z."/>
            <person name="Atanasova L."/>
            <person name="Cervantes-Badillo M.G."/>
            <person name="Challacombe J."/>
            <person name="Chertkov O."/>
            <person name="McCluskey K."/>
            <person name="Coulpier F."/>
            <person name="Deshpande N."/>
            <person name="von Doehren H."/>
            <person name="Ebbole D.J."/>
            <person name="Esquivel-Naranjo E.U."/>
            <person name="Fekete E."/>
            <person name="Flipphi M."/>
            <person name="Glaser F."/>
            <person name="Gomez-Rodriguez E.Y."/>
            <person name="Gruber S."/>
            <person name="Han C."/>
            <person name="Henrissat B."/>
            <person name="Hermosa R."/>
            <person name="Hernandez-Onate M."/>
            <person name="Karaffa L."/>
            <person name="Kosti I."/>
            <person name="Le Crom S."/>
            <person name="Lindquist E."/>
            <person name="Lucas S."/>
            <person name="Luebeck M."/>
            <person name="Luebeck P.S."/>
            <person name="Margeot A."/>
            <person name="Metz B."/>
            <person name="Misra M."/>
            <person name="Nevalainen H."/>
            <person name="Omann M."/>
            <person name="Packer N."/>
            <person name="Perrone G."/>
            <person name="Uresti-Rivera E.E."/>
            <person name="Salamov A."/>
            <person name="Schmoll M."/>
            <person name="Seiboth B."/>
            <person name="Shapiro H."/>
            <person name="Sukno S."/>
            <person name="Tamayo-Ramos J.A."/>
            <person name="Tisch D."/>
            <person name="Wiest A."/>
            <person name="Wilkinson H.H."/>
            <person name="Zhang M."/>
            <person name="Coutinho P.M."/>
            <person name="Kenerley C.M."/>
            <person name="Monte E."/>
            <person name="Baker S.E."/>
            <person name="Grigoriev I.V."/>
        </authorList>
    </citation>
    <scope>NUCLEOTIDE SEQUENCE [LARGE SCALE GENOMIC DNA]</scope>
    <source>
        <strain evidence="7">Gv29-8 / FGSC 10586</strain>
    </source>
</reference>
<gene>
    <name evidence="6" type="ORF">TRIVIDRAFT_73281</name>
</gene>
<dbReference type="GO" id="GO:0004061">
    <property type="term" value="F:arylformamidase activity"/>
    <property type="evidence" value="ECO:0007669"/>
    <property type="project" value="UniProtKB-UniRule"/>
</dbReference>
<proteinExistence type="inferred from homology"/>
<dbReference type="STRING" id="413071.G9ME87"/>
<sequence>MASSPTIPGLKYASHQYGQHQLQQVGVWQFEEPEAAVSTPAYWIIFIHGGGWRDPRNTINDFVPSIKHMLALADLPKSAVRGFASLDYRLSPHPQFPQDPASTPANEFRQAQHPEHAQDVLSALRFLDAEYAIGSNYVLIGHSAGGTLVHQVIMNNDASCAWGPAAPLPAALISISGIHDLRGLADRHGGVYDSFISDAFGSDRLAWDAASPAKLPGSYKSLCPSEPRLFILATSAEDTLIDVDELDNMEAKLIKDGITPIAIRNLRLEHDNIWEDGTQVAELVAKAVAELQQR</sequence>
<dbReference type="PANTHER" id="PTHR48081:SF33">
    <property type="entry name" value="KYNURENINE FORMAMIDASE"/>
    <property type="match status" value="1"/>
</dbReference>
<comment type="pathway">
    <text evidence="3">Amino-acid degradation; L-tryptophan degradation via kynurenine pathway; L-kynurenine from L-tryptophan: step 2/2.</text>
</comment>
<feature type="domain" description="AB hydrolase-1" evidence="5">
    <location>
        <begin position="44"/>
        <end position="209"/>
    </location>
</feature>
<dbReference type="HAMAP" id="MF_03014">
    <property type="entry name" value="KFase"/>
    <property type="match status" value="1"/>
</dbReference>
<dbReference type="HOGENOM" id="CLU_016852_0_0_1"/>
<dbReference type="Pfam" id="PF12697">
    <property type="entry name" value="Abhydrolase_6"/>
    <property type="match status" value="1"/>
</dbReference>
<dbReference type="Proteomes" id="UP000007115">
    <property type="component" value="Unassembled WGS sequence"/>
</dbReference>
<protein>
    <recommendedName>
        <fullName evidence="3">Kynurenine formamidase</fullName>
        <shortName evidence="3">KFA</shortName>
        <shortName evidence="3">KFase</shortName>
        <ecNumber evidence="3">3.5.1.9</ecNumber>
    </recommendedName>
    <alternativeName>
        <fullName evidence="3">Arylformamidase</fullName>
    </alternativeName>
    <alternativeName>
        <fullName evidence="3">N-formylkynurenine formamidase</fullName>
        <shortName evidence="3">FKF</shortName>
    </alternativeName>
</protein>
<evidence type="ECO:0000259" key="5">
    <source>
        <dbReference type="Pfam" id="PF12697"/>
    </source>
</evidence>
<evidence type="ECO:0000256" key="1">
    <source>
        <dbReference type="ARBA" id="ARBA00022801"/>
    </source>
</evidence>
<accession>G9ME87</accession>
<feature type="region of interest" description="Disordered" evidence="4">
    <location>
        <begin position="94"/>
        <end position="113"/>
    </location>
</feature>
<evidence type="ECO:0000256" key="4">
    <source>
        <dbReference type="SAM" id="MobiDB-lite"/>
    </source>
</evidence>
<keyword evidence="2 3" id="KW-0823">Tryptophan catabolism</keyword>
<name>G9ME87_HYPVG</name>
<keyword evidence="1 3" id="KW-0378">Hydrolase</keyword>
<dbReference type="AlphaFoldDB" id="G9ME87"/>
<comment type="domain">
    <text evidence="3">The main chain amide nitrogen atoms of the second glycine and its adjacent residue in the HGGXW motif define the oxyanion hole, and stabilize the oxyanion that forms during the nucleophilic attack by the catalytic serine during substrate cleavage.</text>
</comment>
<comment type="similarity">
    <text evidence="3">Belongs to the kynurenine formamidase family.</text>
</comment>
<dbReference type="InterPro" id="IPR027519">
    <property type="entry name" value="KFase_ver/fungi-typ"/>
</dbReference>
<dbReference type="UniPathway" id="UPA00333">
    <property type="reaction ID" value="UER00454"/>
</dbReference>
<dbReference type="InterPro" id="IPR029058">
    <property type="entry name" value="AB_hydrolase_fold"/>
</dbReference>
<dbReference type="SUPFAM" id="SSF53474">
    <property type="entry name" value="alpha/beta-Hydrolases"/>
    <property type="match status" value="1"/>
</dbReference>
<comment type="catalytic activity">
    <reaction evidence="3">
        <text>N-formyl-L-kynurenine + H2O = L-kynurenine + formate + H(+)</text>
        <dbReference type="Rhea" id="RHEA:13009"/>
        <dbReference type="ChEBI" id="CHEBI:15377"/>
        <dbReference type="ChEBI" id="CHEBI:15378"/>
        <dbReference type="ChEBI" id="CHEBI:15740"/>
        <dbReference type="ChEBI" id="CHEBI:57959"/>
        <dbReference type="ChEBI" id="CHEBI:58629"/>
        <dbReference type="EC" id="3.5.1.9"/>
    </reaction>
</comment>
<feature type="active site" evidence="3">
    <location>
        <position position="270"/>
    </location>
</feature>
<comment type="caution">
    <text evidence="6">The sequence shown here is derived from an EMBL/GenBank/DDBJ whole genome shotgun (WGS) entry which is preliminary data.</text>
</comment>
<dbReference type="GO" id="GO:0019441">
    <property type="term" value="P:L-tryptophan catabolic process to kynurenine"/>
    <property type="evidence" value="ECO:0007669"/>
    <property type="project" value="UniProtKB-UniRule"/>
</dbReference>
<feature type="active site" evidence="3">
    <location>
        <position position="238"/>
    </location>
</feature>
<evidence type="ECO:0000256" key="3">
    <source>
        <dbReference type="HAMAP-Rule" id="MF_03014"/>
    </source>
</evidence>
<dbReference type="InParanoid" id="G9ME87"/>
<dbReference type="OrthoDB" id="420264at2759"/>
<dbReference type="GeneID" id="25797612"/>
<dbReference type="PANTHER" id="PTHR48081">
    <property type="entry name" value="AB HYDROLASE SUPERFAMILY PROTEIN C4A8.06C"/>
    <property type="match status" value="1"/>
</dbReference>
<dbReference type="OMA" id="YWVIYIH"/>
<dbReference type="InterPro" id="IPR000073">
    <property type="entry name" value="AB_hydrolase_1"/>
</dbReference>
<dbReference type="ESTHER" id="hypvg-g9me87">
    <property type="family name" value="Kynurenine-formamidase"/>
</dbReference>
<dbReference type="EMBL" id="ABDF02000001">
    <property type="protein sequence ID" value="EHK27380.1"/>
    <property type="molecule type" value="Genomic_DNA"/>
</dbReference>
<comment type="subunit">
    <text evidence="3">Homodimer.</text>
</comment>
<dbReference type="VEuPathDB" id="FungiDB:TRIVIDRAFT_73281"/>
<evidence type="ECO:0000313" key="6">
    <source>
        <dbReference type="EMBL" id="EHK27380.1"/>
    </source>
</evidence>